<dbReference type="InterPro" id="IPR002299">
    <property type="entry name" value="Porin_Neis"/>
</dbReference>
<dbReference type="Proteomes" id="UP000242351">
    <property type="component" value="Unassembled WGS sequence"/>
</dbReference>
<protein>
    <submittedName>
        <fullName evidence="13">Porin</fullName>
    </submittedName>
</protein>
<dbReference type="PANTHER" id="PTHR34501">
    <property type="entry name" value="PROTEIN YDDL-RELATED"/>
    <property type="match status" value="1"/>
</dbReference>
<proteinExistence type="predicted"/>
<keyword evidence="5" id="KW-0812">Transmembrane</keyword>
<keyword evidence="3" id="KW-0813">Transport</keyword>
<dbReference type="PRINTS" id="PR00184">
    <property type="entry name" value="NEISSPPORIN"/>
</dbReference>
<evidence type="ECO:0000313" key="13">
    <source>
        <dbReference type="EMBL" id="PJI33970.1"/>
    </source>
</evidence>
<dbReference type="InterPro" id="IPR050298">
    <property type="entry name" value="Gram-neg_bact_OMP"/>
</dbReference>
<keyword evidence="4" id="KW-1134">Transmembrane beta strand</keyword>
<accession>A0A2H9UQK2</accession>
<keyword evidence="9" id="KW-0472">Membrane</keyword>
<keyword evidence="6 11" id="KW-0732">Signal</keyword>
<gene>
    <name evidence="13" type="ORF">CU320_01130</name>
</gene>
<evidence type="ECO:0000313" key="14">
    <source>
        <dbReference type="Proteomes" id="UP000242351"/>
    </source>
</evidence>
<evidence type="ECO:0000256" key="9">
    <source>
        <dbReference type="ARBA" id="ARBA00023136"/>
    </source>
</evidence>
<dbReference type="PANTHER" id="PTHR34501:SF9">
    <property type="entry name" value="MAJOR OUTER MEMBRANE PROTEIN P.IA"/>
    <property type="match status" value="1"/>
</dbReference>
<evidence type="ECO:0000256" key="2">
    <source>
        <dbReference type="ARBA" id="ARBA00011233"/>
    </source>
</evidence>
<dbReference type="GO" id="GO:0046930">
    <property type="term" value="C:pore complex"/>
    <property type="evidence" value="ECO:0007669"/>
    <property type="project" value="UniProtKB-KW"/>
</dbReference>
<dbReference type="AlphaFoldDB" id="A0A2H9UQK2"/>
<dbReference type="CDD" id="cd00342">
    <property type="entry name" value="gram_neg_porins"/>
    <property type="match status" value="1"/>
</dbReference>
<evidence type="ECO:0000256" key="4">
    <source>
        <dbReference type="ARBA" id="ARBA00022452"/>
    </source>
</evidence>
<dbReference type="InterPro" id="IPR033900">
    <property type="entry name" value="Gram_neg_porin_domain"/>
</dbReference>
<keyword evidence="7" id="KW-0406">Ion transport</keyword>
<evidence type="ECO:0000259" key="12">
    <source>
        <dbReference type="Pfam" id="PF13609"/>
    </source>
</evidence>
<evidence type="ECO:0000256" key="10">
    <source>
        <dbReference type="ARBA" id="ARBA00023237"/>
    </source>
</evidence>
<dbReference type="SUPFAM" id="SSF56935">
    <property type="entry name" value="Porins"/>
    <property type="match status" value="1"/>
</dbReference>
<dbReference type="InterPro" id="IPR001702">
    <property type="entry name" value="Porin_Gram-ve"/>
</dbReference>
<evidence type="ECO:0000256" key="3">
    <source>
        <dbReference type="ARBA" id="ARBA00022448"/>
    </source>
</evidence>
<keyword evidence="8" id="KW-0626">Porin</keyword>
<sequence length="359" mass="38866">MKKTLSALAIGATILTPVMAAAADVKIYGRAHVSLDYLDDGKDYNEVALSSNSSRLGFKAEQQLENGMTAFAQIEQQINFSSGSDDEEDSVNFSTRDTFVGVKGDFGQVKVGRFDSPFKAARGPANFFGDQVGDLRNVTRAYNHRFDERNPNTIEYKTPKFGGGFTATAALSLHDGTMISNDTTEETNEKSQAYDLGLNYKAGNWDIAAAYEHYAEDVSRGERDGIRLAAAYKLTPELNVGALYQFTSLDDGSGTNADANVYGIGADYKLTDKNTLKGHVFHRDVDASEASSTLLALGLEHRLDKQFRVYGNIAAMLNDDSANLTPWSQARSNKAGSSQGVNAAGETALGLSVGMRYDF</sequence>
<comment type="subunit">
    <text evidence="2">Homotrimer.</text>
</comment>
<comment type="subcellular location">
    <subcellularLocation>
        <location evidence="1">Cell outer membrane</location>
        <topology evidence="1">Multi-pass membrane protein</topology>
    </subcellularLocation>
</comment>
<dbReference type="EMBL" id="PGOZ01000001">
    <property type="protein sequence ID" value="PJI33970.1"/>
    <property type="molecule type" value="Genomic_DNA"/>
</dbReference>
<dbReference type="GO" id="GO:0015288">
    <property type="term" value="F:porin activity"/>
    <property type="evidence" value="ECO:0007669"/>
    <property type="project" value="UniProtKB-KW"/>
</dbReference>
<dbReference type="GO" id="GO:0009279">
    <property type="term" value="C:cell outer membrane"/>
    <property type="evidence" value="ECO:0007669"/>
    <property type="project" value="UniProtKB-SubCell"/>
</dbReference>
<comment type="caution">
    <text evidence="13">The sequence shown here is derived from an EMBL/GenBank/DDBJ whole genome shotgun (WGS) entry which is preliminary data.</text>
</comment>
<dbReference type="InterPro" id="IPR023614">
    <property type="entry name" value="Porin_dom_sf"/>
</dbReference>
<organism evidence="13 14">
    <name type="scientific">Acinetobacter pseudolwoffii</name>
    <dbReference type="NCBI Taxonomy" id="2053287"/>
    <lineage>
        <taxon>Bacteria</taxon>
        <taxon>Pseudomonadati</taxon>
        <taxon>Pseudomonadota</taxon>
        <taxon>Gammaproteobacteria</taxon>
        <taxon>Moraxellales</taxon>
        <taxon>Moraxellaceae</taxon>
        <taxon>Acinetobacter</taxon>
    </lineage>
</organism>
<feature type="chain" id="PRO_5014120671" evidence="11">
    <location>
        <begin position="23"/>
        <end position="359"/>
    </location>
</feature>
<dbReference type="Gene3D" id="2.40.160.10">
    <property type="entry name" value="Porin"/>
    <property type="match status" value="1"/>
</dbReference>
<name>A0A2H9UQK2_9GAMM</name>
<dbReference type="Pfam" id="PF13609">
    <property type="entry name" value="Porin_4"/>
    <property type="match status" value="1"/>
</dbReference>
<evidence type="ECO:0000256" key="7">
    <source>
        <dbReference type="ARBA" id="ARBA00023065"/>
    </source>
</evidence>
<reference evidence="13 14" key="2">
    <citation type="submission" date="2017-12" db="EMBL/GenBank/DDBJ databases">
        <title>Revising the taxonomy of the Acinetobacter lwoffii group: the description of Acinetobacter pseudolwoffii sp. nov. and emended description of Acinetobacter lwoffii.</title>
        <authorList>
            <person name="Nemec A."/>
        </authorList>
    </citation>
    <scope>NUCLEOTIDE SEQUENCE [LARGE SCALE GENOMIC DNA]</scope>
    <source>
        <strain evidence="13 14">ANC 5347</strain>
    </source>
</reference>
<keyword evidence="10" id="KW-0998">Cell outer membrane</keyword>
<feature type="signal peptide" evidence="11">
    <location>
        <begin position="1"/>
        <end position="22"/>
    </location>
</feature>
<evidence type="ECO:0000256" key="11">
    <source>
        <dbReference type="SAM" id="SignalP"/>
    </source>
</evidence>
<evidence type="ECO:0000256" key="5">
    <source>
        <dbReference type="ARBA" id="ARBA00022692"/>
    </source>
</evidence>
<evidence type="ECO:0000256" key="1">
    <source>
        <dbReference type="ARBA" id="ARBA00004571"/>
    </source>
</evidence>
<dbReference type="PRINTS" id="PR00182">
    <property type="entry name" value="ECOLNEIPORIN"/>
</dbReference>
<dbReference type="RefSeq" id="WP_100357030.1">
    <property type="nucleotide sequence ID" value="NZ_CP083759.1"/>
</dbReference>
<evidence type="ECO:0000256" key="8">
    <source>
        <dbReference type="ARBA" id="ARBA00023114"/>
    </source>
</evidence>
<dbReference type="GO" id="GO:0034220">
    <property type="term" value="P:monoatomic ion transmembrane transport"/>
    <property type="evidence" value="ECO:0007669"/>
    <property type="project" value="InterPro"/>
</dbReference>
<evidence type="ECO:0000256" key="6">
    <source>
        <dbReference type="ARBA" id="ARBA00022729"/>
    </source>
</evidence>
<feature type="domain" description="Porin" evidence="12">
    <location>
        <begin position="14"/>
        <end position="320"/>
    </location>
</feature>
<reference evidence="13 14" key="1">
    <citation type="submission" date="2017-11" db="EMBL/GenBank/DDBJ databases">
        <authorList>
            <person name="Han C.G."/>
        </authorList>
    </citation>
    <scope>NUCLEOTIDE SEQUENCE [LARGE SCALE GENOMIC DNA]</scope>
    <source>
        <strain evidence="13 14">ANC 5347</strain>
    </source>
</reference>